<evidence type="ECO:0000256" key="1">
    <source>
        <dbReference type="ARBA" id="ARBA00004651"/>
    </source>
</evidence>
<keyword evidence="3 6" id="KW-0812">Transmembrane</keyword>
<dbReference type="Pfam" id="PF01943">
    <property type="entry name" value="Polysacc_synt"/>
    <property type="match status" value="1"/>
</dbReference>
<dbReference type="GO" id="GO:0005886">
    <property type="term" value="C:plasma membrane"/>
    <property type="evidence" value="ECO:0007669"/>
    <property type="project" value="UniProtKB-SubCell"/>
</dbReference>
<feature type="transmembrane region" description="Helical" evidence="6">
    <location>
        <begin position="424"/>
        <end position="443"/>
    </location>
</feature>
<evidence type="ECO:0000256" key="4">
    <source>
        <dbReference type="ARBA" id="ARBA00022989"/>
    </source>
</evidence>
<accession>A0AAW4L9F2</accession>
<evidence type="ECO:0000313" key="7">
    <source>
        <dbReference type="EMBL" id="MBT0666177.1"/>
    </source>
</evidence>
<feature type="transmembrane region" description="Helical" evidence="6">
    <location>
        <begin position="34"/>
        <end position="56"/>
    </location>
</feature>
<protein>
    <submittedName>
        <fullName evidence="7">Oligosaccharide flippase family protein</fullName>
    </submittedName>
</protein>
<name>A0AAW4L9F2_9BACT</name>
<keyword evidence="5 6" id="KW-0472">Membrane</keyword>
<proteinExistence type="predicted"/>
<feature type="transmembrane region" description="Helical" evidence="6">
    <location>
        <begin position="68"/>
        <end position="87"/>
    </location>
</feature>
<feature type="transmembrane region" description="Helical" evidence="6">
    <location>
        <begin position="291"/>
        <end position="311"/>
    </location>
</feature>
<evidence type="ECO:0000256" key="3">
    <source>
        <dbReference type="ARBA" id="ARBA00022692"/>
    </source>
</evidence>
<keyword evidence="8" id="KW-1185">Reference proteome</keyword>
<dbReference type="Proteomes" id="UP000811899">
    <property type="component" value="Unassembled WGS sequence"/>
</dbReference>
<dbReference type="PANTHER" id="PTHR30250:SF11">
    <property type="entry name" value="O-ANTIGEN TRANSPORTER-RELATED"/>
    <property type="match status" value="1"/>
</dbReference>
<feature type="transmembrane region" description="Helical" evidence="6">
    <location>
        <begin position="204"/>
        <end position="223"/>
    </location>
</feature>
<comment type="caution">
    <text evidence="7">The sequence shown here is derived from an EMBL/GenBank/DDBJ whole genome shotgun (WGS) entry which is preliminary data.</text>
</comment>
<dbReference type="AlphaFoldDB" id="A0AAW4L9F2"/>
<feature type="transmembrane region" description="Helical" evidence="6">
    <location>
        <begin position="323"/>
        <end position="342"/>
    </location>
</feature>
<dbReference type="InterPro" id="IPR050833">
    <property type="entry name" value="Poly_Biosynth_Transport"/>
</dbReference>
<feature type="transmembrane region" description="Helical" evidence="6">
    <location>
        <begin position="391"/>
        <end position="412"/>
    </location>
</feature>
<keyword evidence="2" id="KW-1003">Cell membrane</keyword>
<evidence type="ECO:0000313" key="8">
    <source>
        <dbReference type="Proteomes" id="UP000811899"/>
    </source>
</evidence>
<evidence type="ECO:0000256" key="2">
    <source>
        <dbReference type="ARBA" id="ARBA00022475"/>
    </source>
</evidence>
<dbReference type="RefSeq" id="WP_214172949.1">
    <property type="nucleotide sequence ID" value="NZ_JAHCVJ010000009.1"/>
</dbReference>
<feature type="transmembrane region" description="Helical" evidence="6">
    <location>
        <begin position="107"/>
        <end position="134"/>
    </location>
</feature>
<feature type="transmembrane region" description="Helical" evidence="6">
    <location>
        <begin position="244"/>
        <end position="271"/>
    </location>
</feature>
<comment type="subcellular location">
    <subcellularLocation>
        <location evidence="1">Cell membrane</location>
        <topology evidence="1">Multi-pass membrane protein</topology>
    </subcellularLocation>
</comment>
<gene>
    <name evidence="7" type="ORF">KI809_17840</name>
</gene>
<feature type="transmembrane region" description="Helical" evidence="6">
    <location>
        <begin position="362"/>
        <end position="384"/>
    </location>
</feature>
<evidence type="ECO:0000256" key="5">
    <source>
        <dbReference type="ARBA" id="ARBA00023136"/>
    </source>
</evidence>
<dbReference type="InterPro" id="IPR002797">
    <property type="entry name" value="Polysacc_synth"/>
</dbReference>
<evidence type="ECO:0000256" key="6">
    <source>
        <dbReference type="SAM" id="Phobius"/>
    </source>
</evidence>
<dbReference type="EMBL" id="JAHCVJ010000009">
    <property type="protein sequence ID" value="MBT0666177.1"/>
    <property type="molecule type" value="Genomic_DNA"/>
</dbReference>
<dbReference type="PANTHER" id="PTHR30250">
    <property type="entry name" value="PST FAMILY PREDICTED COLANIC ACID TRANSPORTER"/>
    <property type="match status" value="1"/>
</dbReference>
<feature type="transmembrane region" description="Helical" evidence="6">
    <location>
        <begin position="179"/>
        <end position="198"/>
    </location>
</feature>
<keyword evidence="4 6" id="KW-1133">Transmembrane helix</keyword>
<organism evidence="7 8">
    <name type="scientific">Geoanaerobacter pelophilus</name>
    <dbReference type="NCBI Taxonomy" id="60036"/>
    <lineage>
        <taxon>Bacteria</taxon>
        <taxon>Pseudomonadati</taxon>
        <taxon>Thermodesulfobacteriota</taxon>
        <taxon>Desulfuromonadia</taxon>
        <taxon>Geobacterales</taxon>
        <taxon>Geobacteraceae</taxon>
        <taxon>Geoanaerobacter</taxon>
    </lineage>
</organism>
<feature type="transmembrane region" description="Helical" evidence="6">
    <location>
        <begin position="146"/>
        <end position="167"/>
    </location>
</feature>
<sequence length="451" mass="47582">MESAAAIVTKIPYLNAVAVRYAASPLARRMAHGAFWSLAGAVLSRALSLVSSILVARMLGKEGFGQLGMIQSTVGMFGVFAGFGLGLTATKYVAELRVNDPEKAGRVITLSLIFAAGSGALMTFLLLLFAPLVASRALAAPSIGEYLRIASPMLFFGAFAGAQTGALSGFEAFRTIARVNLVAGLLTFPCIVGGVYFAGVNGAVWGLVAASAMGGVLNHRALSLETKRAGICFPARNPFSEQEILWRFSLPAVLASLLVTPVNWAAAAILVNQPGGYAEMGIFNAANQWRGAILFLPGNLSAIVLPLLSNLQGANDKARYNKVLRYNILLNVGTASLAALGISLLSTKIMTSYGSGFASGKWTLVVLTASAALSTGASVIGQAIASKGWMWWGLTLNFMWGSVLIFSCLLFADKGSLGLATAHVIAYSVHLVMVLLFTIIVFWKKEEWRES</sequence>
<reference evidence="7 8" key="1">
    <citation type="submission" date="2021-05" db="EMBL/GenBank/DDBJ databases">
        <title>The draft genome of Geobacter pelophilus DSM 12255.</title>
        <authorList>
            <person name="Xu Z."/>
            <person name="Masuda Y."/>
            <person name="Itoh H."/>
            <person name="Senoo K."/>
        </authorList>
    </citation>
    <scope>NUCLEOTIDE SEQUENCE [LARGE SCALE GENOMIC DNA]</scope>
    <source>
        <strain evidence="7 8">DSM 12255</strain>
    </source>
</reference>